<protein>
    <submittedName>
        <fullName evidence="8">Unannotated protein</fullName>
    </submittedName>
</protein>
<feature type="transmembrane region" description="Helical" evidence="6">
    <location>
        <begin position="197"/>
        <end position="219"/>
    </location>
</feature>
<keyword evidence="4 6" id="KW-1133">Transmembrane helix</keyword>
<dbReference type="PANTHER" id="PTHR39087">
    <property type="entry name" value="UPF0104 MEMBRANE PROTEIN MJ1595"/>
    <property type="match status" value="1"/>
</dbReference>
<gene>
    <name evidence="7" type="ORF">UFOPK3752_00193</name>
    <name evidence="8" type="ORF">UFOPK4150_00914</name>
</gene>
<evidence type="ECO:0000256" key="1">
    <source>
        <dbReference type="ARBA" id="ARBA00004651"/>
    </source>
</evidence>
<dbReference type="EMBL" id="CAFBND010000005">
    <property type="protein sequence ID" value="CAB4927027.1"/>
    <property type="molecule type" value="Genomic_DNA"/>
</dbReference>
<dbReference type="InterPro" id="IPR022791">
    <property type="entry name" value="L-PG_synthase/AglD"/>
</dbReference>
<dbReference type="Pfam" id="PF03706">
    <property type="entry name" value="LPG_synthase_TM"/>
    <property type="match status" value="1"/>
</dbReference>
<feature type="transmembrane region" description="Helical" evidence="6">
    <location>
        <begin position="175"/>
        <end position="191"/>
    </location>
</feature>
<feature type="transmembrane region" description="Helical" evidence="6">
    <location>
        <begin position="570"/>
        <end position="591"/>
    </location>
</feature>
<feature type="transmembrane region" description="Helical" evidence="6">
    <location>
        <begin position="611"/>
        <end position="633"/>
    </location>
</feature>
<dbReference type="PANTHER" id="PTHR39087:SF2">
    <property type="entry name" value="UPF0104 MEMBRANE PROTEIN MJ1595"/>
    <property type="match status" value="1"/>
</dbReference>
<proteinExistence type="predicted"/>
<dbReference type="GO" id="GO:0005886">
    <property type="term" value="C:plasma membrane"/>
    <property type="evidence" value="ECO:0007669"/>
    <property type="project" value="UniProtKB-SubCell"/>
</dbReference>
<sequence length="803" mass="84554">MSVAGSRDVEDMGHETLVIEDDVIPRRVRRPIDLLRFASALAAFLALGGVSYFLTGTTSGISKDITDASSGLPTLILLALNVVGGIGGVALPLAAAIDLLVRRRGRQLVEALGAMLVGTALAALIVTIVATYGSTQLLVAITGQETRGDHYVLDPLVVGLVAFITVARLVGRGRWSAFAVVTVIAVALAQLNTGSSAVTVITLSLLLGWVIGLAARYSLGTPTTRPSGMQVAAALGRAGLPVTLLRANKNTARGRQYSAHTRHGERLRVLVFDRDLEGAGLASSIWRQLRLRTDPTNPSVFSMRAQIEHAALMSYAASAIGGQVPRLRAVCEVGPDSTLLAYDHVEGSTFSELDPASITDGDLDAVFLAVRTLHDERIVHGALSPEQLIKGSDGTIWLAGVQHGTIAASDLQERVDLAELMSTAALLADPERAVAAGMRAYGTDRLVRALPALQLIALSPDTRRRMRGRRAMLVDLRARLVALRPSAAETEQLEFRRIKPRTLFTIAAGTIAAYVLLSQLTNVDLVALARAADWRWALAALGLSFLTFVGASLSLSGFVPERLSAVRTFAAQLAAAFATLVSPPTIGALAVNVRYLQKSGLHPALASASVGVSQVFAFLIHITLLFATGIAAGRQSDLSFTPPRAAVIGVVAVIIVLALLLLLGPVRTTIYERVRPILAEVGPRLITVAQRPWKIAEGMGGILLLNTAFALCMIACCEAFGAGSANYPAIALVYLAGSTLGQAAPTPGGLGAVEAAYVAGLTAAGLDPGVAVSATLLFRLLTFWLPTIPGYWSISWLQRKQAL</sequence>
<organism evidence="8">
    <name type="scientific">freshwater metagenome</name>
    <dbReference type="NCBI Taxonomy" id="449393"/>
    <lineage>
        <taxon>unclassified sequences</taxon>
        <taxon>metagenomes</taxon>
        <taxon>ecological metagenomes</taxon>
    </lineage>
</organism>
<evidence type="ECO:0000256" key="3">
    <source>
        <dbReference type="ARBA" id="ARBA00022692"/>
    </source>
</evidence>
<keyword evidence="3 6" id="KW-0812">Transmembrane</keyword>
<feature type="transmembrane region" description="Helical" evidence="6">
    <location>
        <begin position="34"/>
        <end position="55"/>
    </location>
</feature>
<reference evidence="8" key="1">
    <citation type="submission" date="2020-05" db="EMBL/GenBank/DDBJ databases">
        <authorList>
            <person name="Chiriac C."/>
            <person name="Salcher M."/>
            <person name="Ghai R."/>
            <person name="Kavagutti S V."/>
        </authorList>
    </citation>
    <scope>NUCLEOTIDE SEQUENCE</scope>
</reference>
<keyword evidence="2" id="KW-1003">Cell membrane</keyword>
<feature type="transmembrane region" description="Helical" evidence="6">
    <location>
        <begin position="534"/>
        <end position="558"/>
    </location>
</feature>
<dbReference type="EMBL" id="CAFBPU010000015">
    <property type="protein sequence ID" value="CAB5030506.1"/>
    <property type="molecule type" value="Genomic_DNA"/>
</dbReference>
<evidence type="ECO:0000313" key="7">
    <source>
        <dbReference type="EMBL" id="CAB4927027.1"/>
    </source>
</evidence>
<dbReference type="AlphaFoldDB" id="A0A6J7RP53"/>
<feature type="transmembrane region" description="Helical" evidence="6">
    <location>
        <begin position="645"/>
        <end position="666"/>
    </location>
</feature>
<keyword evidence="5 6" id="KW-0472">Membrane</keyword>
<feature type="transmembrane region" description="Helical" evidence="6">
    <location>
        <begin position="108"/>
        <end position="132"/>
    </location>
</feature>
<evidence type="ECO:0000256" key="2">
    <source>
        <dbReference type="ARBA" id="ARBA00022475"/>
    </source>
</evidence>
<feature type="transmembrane region" description="Helical" evidence="6">
    <location>
        <begin position="75"/>
        <end position="101"/>
    </location>
</feature>
<feature type="transmembrane region" description="Helical" evidence="6">
    <location>
        <begin position="152"/>
        <end position="170"/>
    </location>
</feature>
<comment type="subcellular location">
    <subcellularLocation>
        <location evidence="1">Cell membrane</location>
        <topology evidence="1">Multi-pass membrane protein</topology>
    </subcellularLocation>
</comment>
<name>A0A6J7RP53_9ZZZZ</name>
<accession>A0A6J7RP53</accession>
<evidence type="ECO:0000313" key="8">
    <source>
        <dbReference type="EMBL" id="CAB5030506.1"/>
    </source>
</evidence>
<evidence type="ECO:0000256" key="5">
    <source>
        <dbReference type="ARBA" id="ARBA00023136"/>
    </source>
</evidence>
<evidence type="ECO:0000256" key="6">
    <source>
        <dbReference type="SAM" id="Phobius"/>
    </source>
</evidence>
<evidence type="ECO:0000256" key="4">
    <source>
        <dbReference type="ARBA" id="ARBA00022989"/>
    </source>
</evidence>